<protein>
    <submittedName>
        <fullName evidence="1">Uncharacterized protein</fullName>
    </submittedName>
</protein>
<reference evidence="1 2" key="1">
    <citation type="submission" date="2016-01" db="EMBL/GenBank/DDBJ databases">
        <authorList>
            <person name="Regsiter A."/>
            <person name="william w."/>
        </authorList>
    </citation>
    <scope>NUCLEOTIDE SEQUENCE [LARGE SCALE GENOMIC DNA]</scope>
    <source>
        <strain evidence="1 2">CFBP 5494</strain>
    </source>
</reference>
<comment type="caution">
    <text evidence="1">The sequence shown here is derived from an EMBL/GenBank/DDBJ whole genome shotgun (WGS) entry which is preliminary data.</text>
</comment>
<evidence type="ECO:0000313" key="1">
    <source>
        <dbReference type="EMBL" id="CUW98429.1"/>
    </source>
</evidence>
<proteinExistence type="predicted"/>
<keyword evidence="2" id="KW-1185">Reference proteome</keyword>
<dbReference type="AlphaFoldDB" id="A0A9W5B4T8"/>
<name>A0A9W5B4T8_9HYPH</name>
<sequence length="90" mass="9695">MSSCRRRRYTAASVSIVFAALQTLMGETGEDLFKHLARRPWGRRLPAVNGSRMTVTTEVFPTIVPRSAAPPSAHFRLAIAAAGCPGIAGR</sequence>
<accession>A0A9W5B4T8</accession>
<dbReference type="EMBL" id="FBVY01000035">
    <property type="protein sequence ID" value="CUW98429.1"/>
    <property type="molecule type" value="Genomic_DNA"/>
</dbReference>
<evidence type="ECO:0000313" key="2">
    <source>
        <dbReference type="Proteomes" id="UP000191933"/>
    </source>
</evidence>
<gene>
    <name evidence="1" type="ORF">AGR2A_Lc60032</name>
</gene>
<dbReference type="Proteomes" id="UP000191933">
    <property type="component" value="Unassembled WGS sequence"/>
</dbReference>
<organism evidence="1 2">
    <name type="scientific">Agrobacterium genomosp. 2 str. CFBP 5494</name>
    <dbReference type="NCBI Taxonomy" id="1183436"/>
    <lineage>
        <taxon>Bacteria</taxon>
        <taxon>Pseudomonadati</taxon>
        <taxon>Pseudomonadota</taxon>
        <taxon>Alphaproteobacteria</taxon>
        <taxon>Hyphomicrobiales</taxon>
        <taxon>Rhizobiaceae</taxon>
        <taxon>Rhizobium/Agrobacterium group</taxon>
        <taxon>Agrobacterium</taxon>
        <taxon>Agrobacterium tumefaciens complex</taxon>
    </lineage>
</organism>